<sequence>MKKLVFLLLLLPIVAIAQDDDLLNELEQEVPDEQQPVTSVFKGIKIVNFESTKLVGEKQLQFIISHRFGDLSDGIDNFIGLDDATARIQFVYGVTDWLNVGISRSGFNKTYDAAVKYRFLRQTEGKSPVTLVGYHLFNINTELDSDLLPELTFSDRLGYAHQLLVSRKFNDWLSLQLIPTYFHDNTVREDGQDNSQFALGIGGRFKFTKRLAFIGDYGIHLNRVSGSDFNNSLALGIEIETGGHVFQLHVSNARAIFANGFLGQARGDFGDGNVFLGFNISRAFSLGSKK</sequence>
<evidence type="ECO:0000313" key="3">
    <source>
        <dbReference type="EMBL" id="SNS12790.1"/>
    </source>
</evidence>
<dbReference type="Pfam" id="PF19089">
    <property type="entry name" value="DUF5777"/>
    <property type="match status" value="1"/>
</dbReference>
<dbReference type="AlphaFoldDB" id="A0A239BY24"/>
<dbReference type="EMBL" id="FZNY01000007">
    <property type="protein sequence ID" value="SNS12790.1"/>
    <property type="molecule type" value="Genomic_DNA"/>
</dbReference>
<dbReference type="RefSeq" id="WP_089373022.1">
    <property type="nucleotide sequence ID" value="NZ_BMEP01000004.1"/>
</dbReference>
<name>A0A239BY24_9FLAO</name>
<dbReference type="Proteomes" id="UP000198379">
    <property type="component" value="Unassembled WGS sequence"/>
</dbReference>
<dbReference type="OrthoDB" id="1117410at2"/>
<protein>
    <recommendedName>
        <fullName evidence="2">DUF5777 domain-containing protein</fullName>
    </recommendedName>
</protein>
<keyword evidence="4" id="KW-1185">Reference proteome</keyword>
<organism evidence="3 4">
    <name type="scientific">Dokdonia pacifica</name>
    <dbReference type="NCBI Taxonomy" id="1627892"/>
    <lineage>
        <taxon>Bacteria</taxon>
        <taxon>Pseudomonadati</taxon>
        <taxon>Bacteroidota</taxon>
        <taxon>Flavobacteriia</taxon>
        <taxon>Flavobacteriales</taxon>
        <taxon>Flavobacteriaceae</taxon>
        <taxon>Dokdonia</taxon>
    </lineage>
</organism>
<evidence type="ECO:0000313" key="4">
    <source>
        <dbReference type="Proteomes" id="UP000198379"/>
    </source>
</evidence>
<evidence type="ECO:0000256" key="1">
    <source>
        <dbReference type="SAM" id="SignalP"/>
    </source>
</evidence>
<evidence type="ECO:0000259" key="2">
    <source>
        <dbReference type="Pfam" id="PF19089"/>
    </source>
</evidence>
<reference evidence="3 4" key="1">
    <citation type="submission" date="2017-06" db="EMBL/GenBank/DDBJ databases">
        <authorList>
            <person name="Kim H.J."/>
            <person name="Triplett B.A."/>
        </authorList>
    </citation>
    <scope>NUCLEOTIDE SEQUENCE [LARGE SCALE GENOMIC DNA]</scope>
    <source>
        <strain evidence="3 4">DSM 25597</strain>
    </source>
</reference>
<proteinExistence type="predicted"/>
<keyword evidence="1" id="KW-0732">Signal</keyword>
<feature type="signal peptide" evidence="1">
    <location>
        <begin position="1"/>
        <end position="17"/>
    </location>
</feature>
<dbReference type="InterPro" id="IPR045916">
    <property type="entry name" value="DUF5777"/>
</dbReference>
<feature type="domain" description="DUF5777" evidence="2">
    <location>
        <begin position="41"/>
        <end position="284"/>
    </location>
</feature>
<feature type="chain" id="PRO_5013371529" description="DUF5777 domain-containing protein" evidence="1">
    <location>
        <begin position="18"/>
        <end position="290"/>
    </location>
</feature>
<accession>A0A239BY24</accession>
<gene>
    <name evidence="3" type="ORF">SAMN06265376_10717</name>
</gene>